<dbReference type="InterPro" id="IPR036397">
    <property type="entry name" value="RNaseH_sf"/>
</dbReference>
<dbReference type="GO" id="GO:0003676">
    <property type="term" value="F:nucleic acid binding"/>
    <property type="evidence" value="ECO:0007669"/>
    <property type="project" value="InterPro"/>
</dbReference>
<organism evidence="2 3">
    <name type="scientific">Dorcoceras hygrometricum</name>
    <dbReference type="NCBI Taxonomy" id="472368"/>
    <lineage>
        <taxon>Eukaryota</taxon>
        <taxon>Viridiplantae</taxon>
        <taxon>Streptophyta</taxon>
        <taxon>Embryophyta</taxon>
        <taxon>Tracheophyta</taxon>
        <taxon>Spermatophyta</taxon>
        <taxon>Magnoliopsida</taxon>
        <taxon>eudicotyledons</taxon>
        <taxon>Gunneridae</taxon>
        <taxon>Pentapetalae</taxon>
        <taxon>asterids</taxon>
        <taxon>lamiids</taxon>
        <taxon>Lamiales</taxon>
        <taxon>Gesneriaceae</taxon>
        <taxon>Didymocarpoideae</taxon>
        <taxon>Trichosporeae</taxon>
        <taxon>Loxocarpinae</taxon>
        <taxon>Dorcoceras</taxon>
    </lineage>
</organism>
<dbReference type="PANTHER" id="PTHR45835">
    <property type="entry name" value="YALI0A06105P"/>
    <property type="match status" value="1"/>
</dbReference>
<evidence type="ECO:0000259" key="1">
    <source>
        <dbReference type="Pfam" id="PF17921"/>
    </source>
</evidence>
<dbReference type="OrthoDB" id="1738613at2759"/>
<dbReference type="InterPro" id="IPR012337">
    <property type="entry name" value="RNaseH-like_sf"/>
</dbReference>
<feature type="domain" description="Integrase zinc-binding" evidence="1">
    <location>
        <begin position="117"/>
        <end position="172"/>
    </location>
</feature>
<accession>A0A2Z7CAW0</accession>
<dbReference type="SUPFAM" id="SSF53098">
    <property type="entry name" value="Ribonuclease H-like"/>
    <property type="match status" value="1"/>
</dbReference>
<dbReference type="Proteomes" id="UP000250235">
    <property type="component" value="Unassembled WGS sequence"/>
</dbReference>
<protein>
    <recommendedName>
        <fullName evidence="1">Integrase zinc-binding domain-containing protein</fullName>
    </recommendedName>
</protein>
<dbReference type="Pfam" id="PF17921">
    <property type="entry name" value="Integrase_H2C2"/>
    <property type="match status" value="1"/>
</dbReference>
<evidence type="ECO:0000313" key="3">
    <source>
        <dbReference type="Proteomes" id="UP000250235"/>
    </source>
</evidence>
<dbReference type="EMBL" id="KQ999378">
    <property type="protein sequence ID" value="KZV41790.1"/>
    <property type="molecule type" value="Genomic_DNA"/>
</dbReference>
<sequence>MRQRRWLELVKDYDCTISYHPGKANVVADALSRKLVGLATEIERFGLEIVSSSSNDVILANLSVRSNLLNQIREGQLQDEQLQKWVKQDKERGNRLYFSDEGIVRYLGRIWVPQVKDIRTELLKEAHTAPYSVHPRSTKMYKDLQQLYWWPGMKRDVAKFVAECLTCKLVKAEHQRPAGLLKPLPIPEWKWESIAMDFVTGLPRTVQGYNSIWVIIDRLTKSAHFLPVKTTYEVSKVCRFVC</sequence>
<gene>
    <name evidence="2" type="ORF">F511_24314</name>
</gene>
<reference evidence="2 3" key="1">
    <citation type="journal article" date="2015" name="Proc. Natl. Acad. Sci. U.S.A.">
        <title>The resurrection genome of Boea hygrometrica: A blueprint for survival of dehydration.</title>
        <authorList>
            <person name="Xiao L."/>
            <person name="Yang G."/>
            <person name="Zhang L."/>
            <person name="Yang X."/>
            <person name="Zhao S."/>
            <person name="Ji Z."/>
            <person name="Zhou Q."/>
            <person name="Hu M."/>
            <person name="Wang Y."/>
            <person name="Chen M."/>
            <person name="Xu Y."/>
            <person name="Jin H."/>
            <person name="Xiao X."/>
            <person name="Hu G."/>
            <person name="Bao F."/>
            <person name="Hu Y."/>
            <person name="Wan P."/>
            <person name="Li L."/>
            <person name="Deng X."/>
            <person name="Kuang T."/>
            <person name="Xiang C."/>
            <person name="Zhu J.K."/>
            <person name="Oliver M.J."/>
            <person name="He Y."/>
        </authorList>
    </citation>
    <scope>NUCLEOTIDE SEQUENCE [LARGE SCALE GENOMIC DNA]</scope>
    <source>
        <strain evidence="3">cv. XS01</strain>
    </source>
</reference>
<dbReference type="PANTHER" id="PTHR45835:SF99">
    <property type="entry name" value="CHROMO DOMAIN-CONTAINING PROTEIN-RELATED"/>
    <property type="match status" value="1"/>
</dbReference>
<name>A0A2Z7CAW0_9LAMI</name>
<dbReference type="Gene3D" id="1.10.340.70">
    <property type="match status" value="1"/>
</dbReference>
<dbReference type="AlphaFoldDB" id="A0A2Z7CAW0"/>
<dbReference type="Gene3D" id="3.30.420.10">
    <property type="entry name" value="Ribonuclease H-like superfamily/Ribonuclease H"/>
    <property type="match status" value="1"/>
</dbReference>
<dbReference type="InterPro" id="IPR041588">
    <property type="entry name" value="Integrase_H2C2"/>
</dbReference>
<proteinExistence type="predicted"/>
<evidence type="ECO:0000313" key="2">
    <source>
        <dbReference type="EMBL" id="KZV41790.1"/>
    </source>
</evidence>
<keyword evidence="3" id="KW-1185">Reference proteome</keyword>